<sequence>MTPKHSPQLIRFAAILVAAGVATSVLLTIRSYSCSYHLTYSDVELSTDEGLFSVMVPLARLAHGHDATNRWETYTLAKANGWQTDRWVGGGGTKFKTREYFAVISKSGDDAAIQSRTFLGFGYLLADSTLTSVSRPGSLLWIIAPIWAVVAVGIAAIGMPIYFRARFGIRSLMILTLAAAVILLLPTLHAPP</sequence>
<dbReference type="Proteomes" id="UP001416858">
    <property type="component" value="Unassembled WGS sequence"/>
</dbReference>
<keyword evidence="3" id="KW-1185">Reference proteome</keyword>
<name>A0ABP9VI45_9BACT</name>
<feature type="transmembrane region" description="Helical" evidence="1">
    <location>
        <begin position="139"/>
        <end position="163"/>
    </location>
</feature>
<keyword evidence="1" id="KW-1133">Transmembrane helix</keyword>
<organism evidence="2 3">
    <name type="scientific">Novipirellula caenicola</name>
    <dbReference type="NCBI Taxonomy" id="1536901"/>
    <lineage>
        <taxon>Bacteria</taxon>
        <taxon>Pseudomonadati</taxon>
        <taxon>Planctomycetota</taxon>
        <taxon>Planctomycetia</taxon>
        <taxon>Pirellulales</taxon>
        <taxon>Pirellulaceae</taxon>
        <taxon>Novipirellula</taxon>
    </lineage>
</organism>
<dbReference type="EMBL" id="BAABRO010000001">
    <property type="protein sequence ID" value="GAA5504872.1"/>
    <property type="molecule type" value="Genomic_DNA"/>
</dbReference>
<keyword evidence="1" id="KW-0472">Membrane</keyword>
<keyword evidence="1" id="KW-0812">Transmembrane</keyword>
<feature type="transmembrane region" description="Helical" evidence="1">
    <location>
        <begin position="12"/>
        <end position="32"/>
    </location>
</feature>
<gene>
    <name evidence="2" type="ORF">Rcae01_00311</name>
</gene>
<comment type="caution">
    <text evidence="2">The sequence shown here is derived from an EMBL/GenBank/DDBJ whole genome shotgun (WGS) entry which is preliminary data.</text>
</comment>
<evidence type="ECO:0000256" key="1">
    <source>
        <dbReference type="SAM" id="Phobius"/>
    </source>
</evidence>
<reference evidence="2 3" key="1">
    <citation type="submission" date="2024-02" db="EMBL/GenBank/DDBJ databases">
        <title>Rhodopirellula caenicola NBRC 110016.</title>
        <authorList>
            <person name="Ichikawa N."/>
            <person name="Katano-Makiyama Y."/>
            <person name="Hidaka K."/>
        </authorList>
    </citation>
    <scope>NUCLEOTIDE SEQUENCE [LARGE SCALE GENOMIC DNA]</scope>
    <source>
        <strain evidence="2 3">NBRC 110016</strain>
    </source>
</reference>
<protein>
    <submittedName>
        <fullName evidence="2">Uncharacterized protein</fullName>
    </submittedName>
</protein>
<evidence type="ECO:0000313" key="3">
    <source>
        <dbReference type="Proteomes" id="UP001416858"/>
    </source>
</evidence>
<evidence type="ECO:0000313" key="2">
    <source>
        <dbReference type="EMBL" id="GAA5504872.1"/>
    </source>
</evidence>
<proteinExistence type="predicted"/>
<accession>A0ABP9VI45</accession>
<feature type="transmembrane region" description="Helical" evidence="1">
    <location>
        <begin position="172"/>
        <end position="190"/>
    </location>
</feature>